<dbReference type="EMBL" id="QQXL01000002">
    <property type="protein sequence ID" value="RKW71100.1"/>
    <property type="molecule type" value="Genomic_DNA"/>
</dbReference>
<comment type="caution">
    <text evidence="3">The sequence shown here is derived from an EMBL/GenBank/DDBJ whole genome shotgun (WGS) entry which is preliminary data.</text>
</comment>
<dbReference type="InterPro" id="IPR041698">
    <property type="entry name" value="Methyltransf_25"/>
</dbReference>
<gene>
    <name evidence="3" type="ORF">DWQ67_04735</name>
</gene>
<dbReference type="RefSeq" id="WP_121484436.1">
    <property type="nucleotide sequence ID" value="NZ_QQXL01000002.1"/>
</dbReference>
<evidence type="ECO:0000256" key="1">
    <source>
        <dbReference type="ARBA" id="ARBA00022679"/>
    </source>
</evidence>
<evidence type="ECO:0000313" key="4">
    <source>
        <dbReference type="Proteomes" id="UP000273119"/>
    </source>
</evidence>
<dbReference type="PANTHER" id="PTHR43861">
    <property type="entry name" value="TRANS-ACONITATE 2-METHYLTRANSFERASE-RELATED"/>
    <property type="match status" value="1"/>
</dbReference>
<protein>
    <submittedName>
        <fullName evidence="3">Class I SAM-dependent methyltransferase</fullName>
    </submittedName>
</protein>
<dbReference type="AlphaFoldDB" id="A0A496PKZ1"/>
<name>A0A496PKZ1_9MICC</name>
<dbReference type="InterPro" id="IPR029063">
    <property type="entry name" value="SAM-dependent_MTases_sf"/>
</dbReference>
<organism evidence="3 4">
    <name type="scientific">Galactobacter caseinivorans</name>
    <dbReference type="NCBI Taxonomy" id="2676123"/>
    <lineage>
        <taxon>Bacteria</taxon>
        <taxon>Bacillati</taxon>
        <taxon>Actinomycetota</taxon>
        <taxon>Actinomycetes</taxon>
        <taxon>Micrococcales</taxon>
        <taxon>Micrococcaceae</taxon>
        <taxon>Galactobacter</taxon>
    </lineage>
</organism>
<keyword evidence="1 3" id="KW-0808">Transferase</keyword>
<accession>A0A496PKZ1</accession>
<reference evidence="3 4" key="1">
    <citation type="submission" date="2018-07" db="EMBL/GenBank/DDBJ databases">
        <title>Arthrobacter sp. nov., isolated from raw cow's milk with high bacterial count.</title>
        <authorList>
            <person name="Hahne J."/>
            <person name="Isele D."/>
            <person name="Lipski A."/>
        </authorList>
    </citation>
    <scope>NUCLEOTIDE SEQUENCE [LARGE SCALE GENOMIC DNA]</scope>
    <source>
        <strain evidence="3 4">JZ R-183</strain>
    </source>
</reference>
<keyword evidence="3" id="KW-0489">Methyltransferase</keyword>
<feature type="domain" description="Methyltransferase" evidence="2">
    <location>
        <begin position="37"/>
        <end position="128"/>
    </location>
</feature>
<proteinExistence type="predicted"/>
<dbReference type="Proteomes" id="UP000273119">
    <property type="component" value="Unassembled WGS sequence"/>
</dbReference>
<sequence>MADYDERIVALYDLDNPDGPDHDFYRSLAALSQVKAILDVGCGTGILTVTLAAGGRRVVGVDPSPAMLAFARRRPGADGVEWIDGDSQAAPRVPFDLAVMTGNVAQHIPEAHWERTLRDLRARMADGGMLSFESRNPQARAWEGWGSGERSTRETPRGPLAEWTEVERVDEGLGDGSTVRLREHNRFGRQGDTVITEQTLHFRSRAKIEADLRVAGFEVEAVYGDWAGTALDAPREKPATLMVFVARAR</sequence>
<dbReference type="Pfam" id="PF13649">
    <property type="entry name" value="Methyltransf_25"/>
    <property type="match status" value="1"/>
</dbReference>
<evidence type="ECO:0000259" key="2">
    <source>
        <dbReference type="Pfam" id="PF13649"/>
    </source>
</evidence>
<dbReference type="CDD" id="cd02440">
    <property type="entry name" value="AdoMet_MTases"/>
    <property type="match status" value="1"/>
</dbReference>
<dbReference type="SUPFAM" id="SSF53335">
    <property type="entry name" value="S-adenosyl-L-methionine-dependent methyltransferases"/>
    <property type="match status" value="1"/>
</dbReference>
<dbReference type="GO" id="GO:0008168">
    <property type="term" value="F:methyltransferase activity"/>
    <property type="evidence" value="ECO:0007669"/>
    <property type="project" value="UniProtKB-KW"/>
</dbReference>
<evidence type="ECO:0000313" key="3">
    <source>
        <dbReference type="EMBL" id="RKW71100.1"/>
    </source>
</evidence>
<keyword evidence="4" id="KW-1185">Reference proteome</keyword>
<dbReference type="Gene3D" id="3.40.50.150">
    <property type="entry name" value="Vaccinia Virus protein VP39"/>
    <property type="match status" value="1"/>
</dbReference>
<dbReference type="GO" id="GO:0032259">
    <property type="term" value="P:methylation"/>
    <property type="evidence" value="ECO:0007669"/>
    <property type="project" value="UniProtKB-KW"/>
</dbReference>